<evidence type="ECO:0000256" key="1">
    <source>
        <dbReference type="SAM" id="Phobius"/>
    </source>
</evidence>
<sequence length="248" mass="28179">MPFTFSHPAIVLPLTYLPRRWFSLTGLVIGSLTPDFEYFIRMKVQSNYSHTLSGLFWFDIPLGLLLAFIFHNFVRESLIDNLPTILKSRLSSFSKFNWNKHFKKNWAVIIISALIGAISHLFWDSFTHVHGYFVEIIPMLTNKIDILGMQIPVFKILQHSSTLLGGIIISVALLKLPINKNITGGFSFKYWSIVVGLTLAIIFIRFSTGLDYKAYGQLIVTGISAVLISLVFTPWLVRQINGENNNLV</sequence>
<proteinExistence type="predicted"/>
<keyword evidence="1" id="KW-0472">Membrane</keyword>
<dbReference type="Pfam" id="PF13803">
    <property type="entry name" value="DUF4184"/>
    <property type="match status" value="1"/>
</dbReference>
<evidence type="ECO:0000313" key="2">
    <source>
        <dbReference type="EMBL" id="TGD59892.1"/>
    </source>
</evidence>
<feature type="transmembrane region" description="Helical" evidence="1">
    <location>
        <begin position="105"/>
        <end position="123"/>
    </location>
</feature>
<name>A0A4Z0LDA0_9FLAO</name>
<keyword evidence="1" id="KW-0812">Transmembrane</keyword>
<dbReference type="Proteomes" id="UP000297407">
    <property type="component" value="Unassembled WGS sequence"/>
</dbReference>
<reference evidence="2 3" key="1">
    <citation type="submission" date="2019-04" db="EMBL/GenBank/DDBJ databases">
        <title>Flavobacterium sp. strain DS2-A Genome sequencing and assembly.</title>
        <authorList>
            <person name="Kim I."/>
        </authorList>
    </citation>
    <scope>NUCLEOTIDE SEQUENCE [LARGE SCALE GENOMIC DNA]</scope>
    <source>
        <strain evidence="2 3">DS2-A</strain>
    </source>
</reference>
<dbReference type="OrthoDB" id="8481923at2"/>
<feature type="transmembrane region" description="Helical" evidence="1">
    <location>
        <begin position="21"/>
        <end position="40"/>
    </location>
</feature>
<dbReference type="AlphaFoldDB" id="A0A4Z0LDA0"/>
<gene>
    <name evidence="2" type="ORF">E4635_02880</name>
</gene>
<protein>
    <submittedName>
        <fullName evidence="2">DUF4184 family protein</fullName>
    </submittedName>
</protein>
<keyword evidence="1" id="KW-1133">Transmembrane helix</keyword>
<accession>A0A4Z0LDA0</accession>
<feature type="transmembrane region" description="Helical" evidence="1">
    <location>
        <begin position="214"/>
        <end position="237"/>
    </location>
</feature>
<dbReference type="InterPro" id="IPR025238">
    <property type="entry name" value="DUF4184"/>
</dbReference>
<feature type="transmembrane region" description="Helical" evidence="1">
    <location>
        <begin position="156"/>
        <end position="176"/>
    </location>
</feature>
<evidence type="ECO:0000313" key="3">
    <source>
        <dbReference type="Proteomes" id="UP000297407"/>
    </source>
</evidence>
<comment type="caution">
    <text evidence="2">The sequence shown here is derived from an EMBL/GenBank/DDBJ whole genome shotgun (WGS) entry which is preliminary data.</text>
</comment>
<feature type="transmembrane region" description="Helical" evidence="1">
    <location>
        <begin position="52"/>
        <end position="74"/>
    </location>
</feature>
<dbReference type="EMBL" id="SRLH01000001">
    <property type="protein sequence ID" value="TGD59892.1"/>
    <property type="molecule type" value="Genomic_DNA"/>
</dbReference>
<feature type="transmembrane region" description="Helical" evidence="1">
    <location>
        <begin position="188"/>
        <end position="208"/>
    </location>
</feature>
<keyword evidence="3" id="KW-1185">Reference proteome</keyword>
<organism evidence="2 3">
    <name type="scientific">Flavobacterium humi</name>
    <dbReference type="NCBI Taxonomy" id="2562683"/>
    <lineage>
        <taxon>Bacteria</taxon>
        <taxon>Pseudomonadati</taxon>
        <taxon>Bacteroidota</taxon>
        <taxon>Flavobacteriia</taxon>
        <taxon>Flavobacteriales</taxon>
        <taxon>Flavobacteriaceae</taxon>
        <taxon>Flavobacterium</taxon>
    </lineage>
</organism>
<dbReference type="RefSeq" id="WP_135525098.1">
    <property type="nucleotide sequence ID" value="NZ_SRLH01000001.1"/>
</dbReference>